<protein>
    <submittedName>
        <fullName evidence="2">LRAT domain-containing protein</fullName>
    </submittedName>
</protein>
<reference evidence="2" key="1">
    <citation type="submission" date="2022-11" db="UniProtKB">
        <authorList>
            <consortium name="WormBaseParasite"/>
        </authorList>
    </citation>
    <scope>IDENTIFICATION</scope>
</reference>
<dbReference type="Proteomes" id="UP000887580">
    <property type="component" value="Unplaced"/>
</dbReference>
<organism evidence="1 2">
    <name type="scientific">Panagrolaimus sp. PS1159</name>
    <dbReference type="NCBI Taxonomy" id="55785"/>
    <lineage>
        <taxon>Eukaryota</taxon>
        <taxon>Metazoa</taxon>
        <taxon>Ecdysozoa</taxon>
        <taxon>Nematoda</taxon>
        <taxon>Chromadorea</taxon>
        <taxon>Rhabditida</taxon>
        <taxon>Tylenchina</taxon>
        <taxon>Panagrolaimomorpha</taxon>
        <taxon>Panagrolaimoidea</taxon>
        <taxon>Panagrolaimidae</taxon>
        <taxon>Panagrolaimus</taxon>
    </lineage>
</organism>
<sequence>MTNVGVIGHWQTYPEILGDIEEGDVIEFDRGIFSHFGVYIGRQGTAHYIIHKVGDGFELFSISSASSSTAWSSASKEDRARCTKATKTKGVRQDLLEAVCAGKKCRINNQVDEDSRSGGPHSREIIVDRCCDKLTDCSYDWANDNCEHFANWCRTGLSISYQVSSIASNVPLLVVSPGAFAIRKIFGRN</sequence>
<proteinExistence type="predicted"/>
<name>A0AC35EW15_9BILA</name>
<evidence type="ECO:0000313" key="2">
    <source>
        <dbReference type="WBParaSite" id="PS1159_v2.g11252.t1"/>
    </source>
</evidence>
<accession>A0AC35EW15</accession>
<evidence type="ECO:0000313" key="1">
    <source>
        <dbReference type="Proteomes" id="UP000887580"/>
    </source>
</evidence>
<dbReference type="WBParaSite" id="PS1159_v2.g11252.t1">
    <property type="protein sequence ID" value="PS1159_v2.g11252.t1"/>
    <property type="gene ID" value="PS1159_v2.g11252"/>
</dbReference>